<evidence type="ECO:0000313" key="1">
    <source>
        <dbReference type="EMBL" id="KAG6516074.1"/>
    </source>
</evidence>
<reference evidence="1 2" key="1">
    <citation type="submission" date="2020-08" db="EMBL/GenBank/DDBJ databases">
        <title>Plant Genome Project.</title>
        <authorList>
            <person name="Zhang R.-G."/>
        </authorList>
    </citation>
    <scope>NUCLEOTIDE SEQUENCE [LARGE SCALE GENOMIC DNA]</scope>
    <source>
        <tissue evidence="1">Rhizome</tissue>
    </source>
</reference>
<accession>A0A8J5H4Y4</accession>
<gene>
    <name evidence="1" type="ORF">ZIOFF_026522</name>
</gene>
<keyword evidence="2" id="KW-1185">Reference proteome</keyword>
<protein>
    <submittedName>
        <fullName evidence="1">Uncharacterized protein</fullName>
    </submittedName>
</protein>
<dbReference type="Proteomes" id="UP000734854">
    <property type="component" value="Unassembled WGS sequence"/>
</dbReference>
<sequence>MDRMTLFRSGVIAEAALTGIPPVGSAVFQSLNESGKINLCLAIDYVVCSADGIASRGVIHMAAAPLDLVKSGMQMSVFMLIKSSRVLIMPLPDPVNWHLAIDKIYLTKIHNFYYCLDVLGGYSHFKNTINSYLPNVKISHVRWLHAYAKDFGHVTSGIVVVNKLGLVLLASFPLYPPISHSPVDVKVICFTQLEWLCCFSCCRASKLIPGQVSRSSLGQASRLSLGQTSRSILGQASRSSLGQAFRLFPDQASQLLPGQVSRSFLGQASRTFPEHFLVRPPEHFFVRLPDHFLVRLPDHFLVRLPDHFLVRSPEHLSVGSQTLTSVRVISEHALMLPDSRLSMSYK</sequence>
<dbReference type="EMBL" id="JACMSC010000007">
    <property type="protein sequence ID" value="KAG6516074.1"/>
    <property type="molecule type" value="Genomic_DNA"/>
</dbReference>
<evidence type="ECO:0000313" key="2">
    <source>
        <dbReference type="Proteomes" id="UP000734854"/>
    </source>
</evidence>
<comment type="caution">
    <text evidence="1">The sequence shown here is derived from an EMBL/GenBank/DDBJ whole genome shotgun (WGS) entry which is preliminary data.</text>
</comment>
<name>A0A8J5H4Y4_ZINOF</name>
<organism evidence="1 2">
    <name type="scientific">Zingiber officinale</name>
    <name type="common">Ginger</name>
    <name type="synonym">Amomum zingiber</name>
    <dbReference type="NCBI Taxonomy" id="94328"/>
    <lineage>
        <taxon>Eukaryota</taxon>
        <taxon>Viridiplantae</taxon>
        <taxon>Streptophyta</taxon>
        <taxon>Embryophyta</taxon>
        <taxon>Tracheophyta</taxon>
        <taxon>Spermatophyta</taxon>
        <taxon>Magnoliopsida</taxon>
        <taxon>Liliopsida</taxon>
        <taxon>Zingiberales</taxon>
        <taxon>Zingiberaceae</taxon>
        <taxon>Zingiber</taxon>
    </lineage>
</organism>
<proteinExistence type="predicted"/>
<dbReference type="AlphaFoldDB" id="A0A8J5H4Y4"/>